<keyword evidence="9" id="KW-0408">Iron</keyword>
<evidence type="ECO:0000256" key="3">
    <source>
        <dbReference type="ARBA" id="ARBA00022723"/>
    </source>
</evidence>
<evidence type="ECO:0000256" key="6">
    <source>
        <dbReference type="ARBA" id="ARBA00023211"/>
    </source>
</evidence>
<dbReference type="GO" id="GO:0005975">
    <property type="term" value="P:carbohydrate metabolic process"/>
    <property type="evidence" value="ECO:0007669"/>
    <property type="project" value="InterPro"/>
</dbReference>
<dbReference type="GO" id="GO:0004557">
    <property type="term" value="F:alpha-galactosidase activity"/>
    <property type="evidence" value="ECO:0007669"/>
    <property type="project" value="UniProtKB-EC"/>
</dbReference>
<organism evidence="13 14">
    <name type="scientific">Nonomuraea soli</name>
    <dbReference type="NCBI Taxonomy" id="1032476"/>
    <lineage>
        <taxon>Bacteria</taxon>
        <taxon>Bacillati</taxon>
        <taxon>Actinomycetota</taxon>
        <taxon>Actinomycetes</taxon>
        <taxon>Streptosporangiales</taxon>
        <taxon>Streptosporangiaceae</taxon>
        <taxon>Nonomuraea</taxon>
    </lineage>
</organism>
<dbReference type="Pfam" id="PF11975">
    <property type="entry name" value="Glyco_hydro_4C"/>
    <property type="match status" value="1"/>
</dbReference>
<evidence type="ECO:0000256" key="8">
    <source>
        <dbReference type="ARBA" id="ARBA00023295"/>
    </source>
</evidence>
<evidence type="ECO:0000256" key="10">
    <source>
        <dbReference type="PIRSR" id="PIRSR601088-4"/>
    </source>
</evidence>
<dbReference type="InterPro" id="IPR015955">
    <property type="entry name" value="Lactate_DH/Glyco_Ohase_4_C"/>
</dbReference>
<dbReference type="SUPFAM" id="SSF56327">
    <property type="entry name" value="LDH C-terminal domain-like"/>
    <property type="match status" value="1"/>
</dbReference>
<feature type="binding site" evidence="9">
    <location>
        <position position="170"/>
    </location>
    <ligand>
        <name>Mn(2+)</name>
        <dbReference type="ChEBI" id="CHEBI:29035"/>
    </ligand>
</feature>
<evidence type="ECO:0000256" key="1">
    <source>
        <dbReference type="ARBA" id="ARBA00001936"/>
    </source>
</evidence>
<keyword evidence="4 11" id="KW-0378">Hydrolase</keyword>
<protein>
    <submittedName>
        <fullName evidence="13">Alpha-galactosidase</fullName>
        <ecNumber evidence="13">3.2.1.22</ecNumber>
    </submittedName>
</protein>
<keyword evidence="8 11" id="KW-0326">Glycosidase</keyword>
<evidence type="ECO:0000256" key="11">
    <source>
        <dbReference type="RuleBase" id="RU361152"/>
    </source>
</evidence>
<dbReference type="InterPro" id="IPR036291">
    <property type="entry name" value="NAD(P)-bd_dom_sf"/>
</dbReference>
<comment type="cofactor">
    <cofactor evidence="1">
        <name>Mn(2+)</name>
        <dbReference type="ChEBI" id="CHEBI:29035"/>
    </cofactor>
</comment>
<dbReference type="InterPro" id="IPR001088">
    <property type="entry name" value="Glyco_hydro_4"/>
</dbReference>
<evidence type="ECO:0000256" key="5">
    <source>
        <dbReference type="ARBA" id="ARBA00023027"/>
    </source>
</evidence>
<dbReference type="GO" id="GO:0016616">
    <property type="term" value="F:oxidoreductase activity, acting on the CH-OH group of donors, NAD or NADP as acceptor"/>
    <property type="evidence" value="ECO:0007669"/>
    <property type="project" value="InterPro"/>
</dbReference>
<evidence type="ECO:0000256" key="4">
    <source>
        <dbReference type="ARBA" id="ARBA00022801"/>
    </source>
</evidence>
<keyword evidence="5 11" id="KW-0520">NAD</keyword>
<sequence length="442" mass="48633">MAKVVIIGAGNVELTRKILSDLFSCAELAGTLHIALHDVDPGRLATARHLASRLDAEAGARARIDAGDDRRPLLDSADFVICQFNIGGHDAVLRDFEISRRYGLRQTLGDTLGAGGIFLALRTIPEAVGLAGDMTELCPDAWLLNYTDPMATLCWAIRAATPLRNVAGLCYSVRDTHALLADLVGRELEEIDFLTAGVNHQAFVLRFESEGRSLYPELDLLMESDQELRGHVRSEIYRRFRYFPTESSEHAAEYVPWFLPHDQEVVRLGLPVDESLRRSARKLDSYERLRGSLATGEPLLARWKHFEMASEMIHSMITGTPREIHLTLPNAGLIDNLPAEACVEVPAVVDRSGVRPRRVGSLPVQLAALNRTFLNVVELTVTAALEDQRSAVYQAAMLDPNTSATLPVPAIERLCDELIDAHRALLPAGIVRGTPTTSGRAR</sequence>
<dbReference type="PANTHER" id="PTHR32092">
    <property type="entry name" value="6-PHOSPHO-BETA-GLUCOSIDASE-RELATED"/>
    <property type="match status" value="1"/>
</dbReference>
<gene>
    <name evidence="13" type="ORF">HNR30_002865</name>
</gene>
<keyword evidence="7" id="KW-0119">Carbohydrate metabolism</keyword>
<feature type="binding site" evidence="9">
    <location>
        <position position="200"/>
    </location>
    <ligand>
        <name>Mn(2+)</name>
        <dbReference type="ChEBI" id="CHEBI:29035"/>
    </ligand>
</feature>
<dbReference type="GO" id="GO:0046872">
    <property type="term" value="F:metal ion binding"/>
    <property type="evidence" value="ECO:0007669"/>
    <property type="project" value="UniProtKB-KW"/>
</dbReference>
<dbReference type="AlphaFoldDB" id="A0A7W0CI69"/>
<dbReference type="RefSeq" id="WP_181610311.1">
    <property type="nucleotide sequence ID" value="NZ_BAABAM010000002.1"/>
</dbReference>
<comment type="cofactor">
    <cofactor evidence="11">
        <name>NAD(+)</name>
        <dbReference type="ChEBI" id="CHEBI:57540"/>
    </cofactor>
    <text evidence="11">Binds 1 NAD(+) per subunit.</text>
</comment>
<keyword evidence="9" id="KW-0170">Cobalt</keyword>
<evidence type="ECO:0000259" key="12">
    <source>
        <dbReference type="Pfam" id="PF11975"/>
    </source>
</evidence>
<name>A0A7W0CI69_9ACTN</name>
<evidence type="ECO:0000256" key="2">
    <source>
        <dbReference type="ARBA" id="ARBA00010141"/>
    </source>
</evidence>
<dbReference type="EMBL" id="JACDUR010000003">
    <property type="protein sequence ID" value="MBA2891524.1"/>
    <property type="molecule type" value="Genomic_DNA"/>
</dbReference>
<dbReference type="Proteomes" id="UP000530928">
    <property type="component" value="Unassembled WGS sequence"/>
</dbReference>
<keyword evidence="6 9" id="KW-0464">Manganese</keyword>
<evidence type="ECO:0000256" key="7">
    <source>
        <dbReference type="ARBA" id="ARBA00023277"/>
    </source>
</evidence>
<accession>A0A7W0CI69</accession>
<keyword evidence="9" id="KW-0533">Nickel</keyword>
<reference evidence="13 14" key="1">
    <citation type="submission" date="2020-07" db="EMBL/GenBank/DDBJ databases">
        <title>Genomic Encyclopedia of Type Strains, Phase IV (KMG-IV): sequencing the most valuable type-strain genomes for metagenomic binning, comparative biology and taxonomic classification.</title>
        <authorList>
            <person name="Goeker M."/>
        </authorList>
    </citation>
    <scope>NUCLEOTIDE SEQUENCE [LARGE SCALE GENOMIC DNA]</scope>
    <source>
        <strain evidence="13 14">DSM 45533</strain>
    </source>
</reference>
<keyword evidence="3 9" id="KW-0479">Metal-binding</keyword>
<dbReference type="PANTHER" id="PTHR32092:SF6">
    <property type="entry name" value="ALPHA-GALACTOSIDASE"/>
    <property type="match status" value="1"/>
</dbReference>
<dbReference type="InterPro" id="IPR053715">
    <property type="entry name" value="GH4_Enzyme_sf"/>
</dbReference>
<keyword evidence="14" id="KW-1185">Reference proteome</keyword>
<evidence type="ECO:0000313" key="13">
    <source>
        <dbReference type="EMBL" id="MBA2891524.1"/>
    </source>
</evidence>
<dbReference type="NCBIfam" id="NF011657">
    <property type="entry name" value="PRK15076.1"/>
    <property type="match status" value="1"/>
</dbReference>
<evidence type="ECO:0000256" key="9">
    <source>
        <dbReference type="PIRSR" id="PIRSR601088-3"/>
    </source>
</evidence>
<comment type="caution">
    <text evidence="13">The sequence shown here is derived from an EMBL/GenBank/DDBJ whole genome shotgun (WGS) entry which is preliminary data.</text>
</comment>
<dbReference type="SUPFAM" id="SSF51735">
    <property type="entry name" value="NAD(P)-binding Rossmann-fold domains"/>
    <property type="match status" value="1"/>
</dbReference>
<feature type="domain" description="Glycosyl hydrolase family 4 C-terminal" evidence="12">
    <location>
        <begin position="196"/>
        <end position="402"/>
    </location>
</feature>
<comment type="similarity">
    <text evidence="2 11">Belongs to the glycosyl hydrolase 4 family.</text>
</comment>
<dbReference type="EC" id="3.2.1.22" evidence="13"/>
<evidence type="ECO:0000313" key="14">
    <source>
        <dbReference type="Proteomes" id="UP000530928"/>
    </source>
</evidence>
<dbReference type="PRINTS" id="PR00732">
    <property type="entry name" value="GLHYDRLASE4"/>
</dbReference>
<feature type="site" description="Increases basicity of active site Tyr" evidence="10">
    <location>
        <position position="110"/>
    </location>
</feature>
<dbReference type="Gene3D" id="3.90.1820.10">
    <property type="entry name" value="AglA-like glucosidase"/>
    <property type="match status" value="1"/>
</dbReference>
<dbReference type="InterPro" id="IPR022616">
    <property type="entry name" value="Glyco_hydro_4_C"/>
</dbReference>
<dbReference type="Pfam" id="PF02056">
    <property type="entry name" value="Glyco_hydro_4"/>
    <property type="match status" value="1"/>
</dbReference>
<proteinExistence type="inferred from homology"/>